<feature type="signal peptide" evidence="1">
    <location>
        <begin position="1"/>
        <end position="20"/>
    </location>
</feature>
<dbReference type="PANTHER" id="PTHR33459">
    <property type="entry name" value="DD-GDCA PROTEIN"/>
    <property type="match status" value="1"/>
</dbReference>
<keyword evidence="3" id="KW-1185">Reference proteome</keyword>
<dbReference type="OMA" id="AMPICES"/>
<name>D3B2Z4_HETP5</name>
<dbReference type="GeneID" id="31358282"/>
<dbReference type="RefSeq" id="XP_020435809.1">
    <property type="nucleotide sequence ID" value="XM_020573737.1"/>
</dbReference>
<reference evidence="2 3" key="1">
    <citation type="journal article" date="2011" name="Genome Res.">
        <title>Phylogeny-wide analysis of social amoeba genomes highlights ancient origins for complex intercellular communication.</title>
        <authorList>
            <person name="Heidel A.J."/>
            <person name="Lawal H.M."/>
            <person name="Felder M."/>
            <person name="Schilde C."/>
            <person name="Helps N.R."/>
            <person name="Tunggal B."/>
            <person name="Rivero F."/>
            <person name="John U."/>
            <person name="Schleicher M."/>
            <person name="Eichinger L."/>
            <person name="Platzer M."/>
            <person name="Noegel A.A."/>
            <person name="Schaap P."/>
            <person name="Gloeckner G."/>
        </authorList>
    </citation>
    <scope>NUCLEOTIDE SEQUENCE [LARGE SCALE GENOMIC DNA]</scope>
    <source>
        <strain evidence="3">ATCC 26659 / Pp 5 / PN500</strain>
    </source>
</reference>
<sequence length="285" mass="31234">MIKLIVYIVVIVNFVGLVNCGADKCTPYKCQGLYRDCGKPGQICSEGLYCNTGDSTPVCYSRVEEFNGCTSNIQCKKGTVCVTKHYDRYCKEIGFKGYGEECYLPEECSTGLDCMNNTCDHTPQMCTTYSCPYGKFCSQKKVCTPLITDGDECDPLEPHCYPGSICSGGFNDTICRPAYSRSEGDPCNNDISCDIGKGLGCKNGICTKYKPHVDSNKVYCLDDTVCFIGIEKCICNNSEIMSDPALSTMCTNSQQLAIAHRSAIITDTTFIESTTIVIITINILI</sequence>
<accession>D3B2Z4</accession>
<organism evidence="2 3">
    <name type="scientific">Heterostelium pallidum (strain ATCC 26659 / Pp 5 / PN500)</name>
    <name type="common">Cellular slime mold</name>
    <name type="synonym">Polysphondylium pallidum</name>
    <dbReference type="NCBI Taxonomy" id="670386"/>
    <lineage>
        <taxon>Eukaryota</taxon>
        <taxon>Amoebozoa</taxon>
        <taxon>Evosea</taxon>
        <taxon>Eumycetozoa</taxon>
        <taxon>Dictyostelia</taxon>
        <taxon>Acytosteliales</taxon>
        <taxon>Acytosteliaceae</taxon>
        <taxon>Heterostelium</taxon>
    </lineage>
</organism>
<dbReference type="Proteomes" id="UP000001396">
    <property type="component" value="Unassembled WGS sequence"/>
</dbReference>
<evidence type="ECO:0000313" key="3">
    <source>
        <dbReference type="Proteomes" id="UP000001396"/>
    </source>
</evidence>
<gene>
    <name evidence="2" type="ORF">PPL_02759</name>
</gene>
<dbReference type="InParanoid" id="D3B2Z4"/>
<feature type="chain" id="PRO_5003041871" evidence="1">
    <location>
        <begin position="21"/>
        <end position="285"/>
    </location>
</feature>
<dbReference type="PANTHER" id="PTHR33459:SF4">
    <property type="entry name" value="DICKKOPF N-TERMINAL CYSTEINE-RICH DOMAIN-CONTAINING PROTEIN"/>
    <property type="match status" value="1"/>
</dbReference>
<dbReference type="EMBL" id="ADBJ01000010">
    <property type="protein sequence ID" value="EFA83692.1"/>
    <property type="molecule type" value="Genomic_DNA"/>
</dbReference>
<dbReference type="InterPro" id="IPR052326">
    <property type="entry name" value="Diff-Dev_Assoc_Protein"/>
</dbReference>
<evidence type="ECO:0000256" key="1">
    <source>
        <dbReference type="SAM" id="SignalP"/>
    </source>
</evidence>
<protein>
    <submittedName>
        <fullName evidence="2">Uncharacterized protein</fullName>
    </submittedName>
</protein>
<evidence type="ECO:0000313" key="2">
    <source>
        <dbReference type="EMBL" id="EFA83692.1"/>
    </source>
</evidence>
<proteinExistence type="predicted"/>
<keyword evidence="1" id="KW-0732">Signal</keyword>
<dbReference type="AlphaFoldDB" id="D3B2Z4"/>
<comment type="caution">
    <text evidence="2">The sequence shown here is derived from an EMBL/GenBank/DDBJ whole genome shotgun (WGS) entry which is preliminary data.</text>
</comment>